<evidence type="ECO:0000313" key="2">
    <source>
        <dbReference type="Proteomes" id="UP000509303"/>
    </source>
</evidence>
<dbReference type="EMBL" id="CP054929">
    <property type="protein sequence ID" value="QKW50423.1"/>
    <property type="molecule type" value="Genomic_DNA"/>
</dbReference>
<keyword evidence="2" id="KW-1185">Reference proteome</keyword>
<gene>
    <name evidence="1" type="ORF">HUT08_13770</name>
</gene>
<dbReference type="Proteomes" id="UP000509303">
    <property type="component" value="Chromosome"/>
</dbReference>
<accession>A0A7H8N7U8</accession>
<protein>
    <submittedName>
        <fullName evidence="1">Uncharacterized protein</fullName>
    </submittedName>
</protein>
<sequence>MNEPEENIAEVRRALSAGIAEAGGGNRQLLRLTDEELAVIDPVAPGDGIASSPHLFSLTEAERELAIATALRSLVSRELIEIGNIEELEDLMRVQESAQGGGDTGQRTPVDISMADEAVLVLNLRRSAERVLAGDATTSGGTAHIYVYIHSADLFLVERVTSGGMHLFTATNSIEDAAELVQAMIDPFGMADKDGPAKKLDPHALDRENVGPPLQRVIDNALVVGRLFVLSDSHGMLVMTYATEREVWTVTVDEPHSPQGIVAKSVSTRSLGRKVRKLLRLPHC</sequence>
<reference evidence="1 2" key="1">
    <citation type="submission" date="2020-06" db="EMBL/GenBank/DDBJ databases">
        <title>Genome mining for natural products.</title>
        <authorList>
            <person name="Zhang B."/>
            <person name="Shi J."/>
            <person name="Ge H."/>
        </authorList>
    </citation>
    <scope>NUCLEOTIDE SEQUENCE [LARGE SCALE GENOMIC DNA]</scope>
    <source>
        <strain evidence="1 2">NA00687</strain>
    </source>
</reference>
<dbReference type="AlphaFoldDB" id="A0A7H8N7U8"/>
<dbReference type="RefSeq" id="WP_176162159.1">
    <property type="nucleotide sequence ID" value="NZ_CP054929.1"/>
</dbReference>
<name>A0A7H8N7U8_9ACTN</name>
<organism evidence="1 2">
    <name type="scientific">Streptomyces buecherae</name>
    <dbReference type="NCBI Taxonomy" id="2763006"/>
    <lineage>
        <taxon>Bacteria</taxon>
        <taxon>Bacillati</taxon>
        <taxon>Actinomycetota</taxon>
        <taxon>Actinomycetes</taxon>
        <taxon>Kitasatosporales</taxon>
        <taxon>Streptomycetaceae</taxon>
        <taxon>Streptomyces</taxon>
    </lineage>
</organism>
<proteinExistence type="predicted"/>
<evidence type="ECO:0000313" key="1">
    <source>
        <dbReference type="EMBL" id="QKW50423.1"/>
    </source>
</evidence>